<dbReference type="InterPro" id="IPR038731">
    <property type="entry name" value="RgtA/B/C-like"/>
</dbReference>
<feature type="transmembrane region" description="Helical" evidence="8">
    <location>
        <begin position="154"/>
        <end position="186"/>
    </location>
</feature>
<gene>
    <name evidence="10" type="ORF">JL193_16940</name>
</gene>
<name>A0ABX7SU83_9FLAO</name>
<dbReference type="EMBL" id="CP071795">
    <property type="protein sequence ID" value="QTD37721.1"/>
    <property type="molecule type" value="Genomic_DNA"/>
</dbReference>
<evidence type="ECO:0000256" key="7">
    <source>
        <dbReference type="ARBA" id="ARBA00023136"/>
    </source>
</evidence>
<dbReference type="InterPro" id="IPR050297">
    <property type="entry name" value="LipidA_mod_glycosyltrf_83"/>
</dbReference>
<keyword evidence="3" id="KW-0328">Glycosyltransferase</keyword>
<feature type="transmembrane region" description="Helical" evidence="8">
    <location>
        <begin position="16"/>
        <end position="37"/>
    </location>
</feature>
<organism evidence="10 11">
    <name type="scientific">Polaribacter batillariae</name>
    <dbReference type="NCBI Taxonomy" id="2808900"/>
    <lineage>
        <taxon>Bacteria</taxon>
        <taxon>Pseudomonadati</taxon>
        <taxon>Bacteroidota</taxon>
        <taxon>Flavobacteriia</taxon>
        <taxon>Flavobacteriales</taxon>
        <taxon>Flavobacteriaceae</taxon>
    </lineage>
</organism>
<evidence type="ECO:0000313" key="10">
    <source>
        <dbReference type="EMBL" id="QTD37721.1"/>
    </source>
</evidence>
<proteinExistence type="predicted"/>
<keyword evidence="11" id="KW-1185">Reference proteome</keyword>
<keyword evidence="6 8" id="KW-1133">Transmembrane helix</keyword>
<feature type="transmembrane region" description="Helical" evidence="8">
    <location>
        <begin position="198"/>
        <end position="216"/>
    </location>
</feature>
<dbReference type="PANTHER" id="PTHR33908:SF11">
    <property type="entry name" value="MEMBRANE PROTEIN"/>
    <property type="match status" value="1"/>
</dbReference>
<reference evidence="10 11" key="1">
    <citation type="submission" date="2021-03" db="EMBL/GenBank/DDBJ databases">
        <title>Complete genome of Polaribacter_sp.G4M1.</title>
        <authorList>
            <person name="Jeong S.W."/>
            <person name="Bae J.W."/>
        </authorList>
    </citation>
    <scope>NUCLEOTIDE SEQUENCE [LARGE SCALE GENOMIC DNA]</scope>
    <source>
        <strain evidence="10 11">G4M1</strain>
    </source>
</reference>
<feature type="transmembrane region" description="Helical" evidence="8">
    <location>
        <begin position="77"/>
        <end position="98"/>
    </location>
</feature>
<evidence type="ECO:0000259" key="9">
    <source>
        <dbReference type="Pfam" id="PF13231"/>
    </source>
</evidence>
<keyword evidence="4" id="KW-0808">Transferase</keyword>
<evidence type="ECO:0000313" key="11">
    <source>
        <dbReference type="Proteomes" id="UP000663935"/>
    </source>
</evidence>
<evidence type="ECO:0000256" key="4">
    <source>
        <dbReference type="ARBA" id="ARBA00022679"/>
    </source>
</evidence>
<dbReference type="RefSeq" id="WP_207971880.1">
    <property type="nucleotide sequence ID" value="NZ_CP071795.1"/>
</dbReference>
<feature type="transmembrane region" description="Helical" evidence="8">
    <location>
        <begin position="110"/>
        <end position="127"/>
    </location>
</feature>
<feature type="transmembrane region" description="Helical" evidence="8">
    <location>
        <begin position="288"/>
        <end position="308"/>
    </location>
</feature>
<evidence type="ECO:0000256" key="1">
    <source>
        <dbReference type="ARBA" id="ARBA00004651"/>
    </source>
</evidence>
<protein>
    <submittedName>
        <fullName evidence="10">Glycosyltransferase family 39 protein</fullName>
    </submittedName>
</protein>
<keyword evidence="7 8" id="KW-0472">Membrane</keyword>
<feature type="domain" description="Glycosyltransferase RgtA/B/C/D-like" evidence="9">
    <location>
        <begin position="56"/>
        <end position="216"/>
    </location>
</feature>
<feature type="transmembrane region" description="Helical" evidence="8">
    <location>
        <begin position="314"/>
        <end position="330"/>
    </location>
</feature>
<evidence type="ECO:0000256" key="3">
    <source>
        <dbReference type="ARBA" id="ARBA00022676"/>
    </source>
</evidence>
<evidence type="ECO:0000256" key="8">
    <source>
        <dbReference type="SAM" id="Phobius"/>
    </source>
</evidence>
<evidence type="ECO:0000256" key="2">
    <source>
        <dbReference type="ARBA" id="ARBA00022475"/>
    </source>
</evidence>
<dbReference type="Pfam" id="PF13231">
    <property type="entry name" value="PMT_2"/>
    <property type="match status" value="1"/>
</dbReference>
<evidence type="ECO:0000256" key="5">
    <source>
        <dbReference type="ARBA" id="ARBA00022692"/>
    </source>
</evidence>
<dbReference type="Proteomes" id="UP000663935">
    <property type="component" value="Chromosome"/>
</dbReference>
<evidence type="ECO:0000256" key="6">
    <source>
        <dbReference type="ARBA" id="ARBA00022989"/>
    </source>
</evidence>
<keyword evidence="2" id="KW-1003">Cell membrane</keyword>
<keyword evidence="5 8" id="KW-0812">Transmembrane</keyword>
<accession>A0ABX7SU83</accession>
<feature type="transmembrane region" description="Helical" evidence="8">
    <location>
        <begin position="246"/>
        <end position="268"/>
    </location>
</feature>
<dbReference type="PANTHER" id="PTHR33908">
    <property type="entry name" value="MANNOSYLTRANSFERASE YKCB-RELATED"/>
    <property type="match status" value="1"/>
</dbReference>
<feature type="transmembrane region" description="Helical" evidence="8">
    <location>
        <begin position="337"/>
        <end position="358"/>
    </location>
</feature>
<sequence>MSSVQKITTYFKENKAIRWVLGFQLFRLILLPFMGLMPQDAYYYLYGQNLSLSYFDHPGMIGYILRAFTDTFGDSVFVVKFADFVITSLTIFSFYKLASYFLSKRKQQRALLLFASSIFVSILSFNSTPDVPLLLFWTLSLTCLYKAIFEEKKWFWILGGIAMGLAFNSKYTAILLQFGLFAFLLFSNKYRKLLISPWVWISIIISVAVTFPVWYWNYQNEFASFAFQSSARTSSISKFEISPKNFFGAIGHQLFLLLPVLFLVIITFTFKYIKRALLKFKIPQAKTLFLLAFFVPTFVGFFALTPIYWVKLNWMMPSYITGIIIAGMFINQKLLKAQIIISIIFHVLVSLQILFYLVPIKSDDTWVGWKELAIETEELQEKYPNTFIFSNDNYKTSACLKFFMEDKVYAQNIIGLPALHFDYLGDDLSTLKGKNAIFIDSDKRFKDKNRLGTIDPLLKAYFKNVAELEPIIIKINGKESRKFWVFYCTDYQPKN</sequence>
<comment type="subcellular location">
    <subcellularLocation>
        <location evidence="1">Cell membrane</location>
        <topology evidence="1">Multi-pass membrane protein</topology>
    </subcellularLocation>
</comment>